<name>A0ACB7S4S3_HYAAI</name>
<organism evidence="1 2">
    <name type="scientific">Hyalomma asiaticum</name>
    <name type="common">Tick</name>
    <dbReference type="NCBI Taxonomy" id="266040"/>
    <lineage>
        <taxon>Eukaryota</taxon>
        <taxon>Metazoa</taxon>
        <taxon>Ecdysozoa</taxon>
        <taxon>Arthropoda</taxon>
        <taxon>Chelicerata</taxon>
        <taxon>Arachnida</taxon>
        <taxon>Acari</taxon>
        <taxon>Parasitiformes</taxon>
        <taxon>Ixodida</taxon>
        <taxon>Ixodoidea</taxon>
        <taxon>Ixodidae</taxon>
        <taxon>Hyalomminae</taxon>
        <taxon>Hyalomma</taxon>
    </lineage>
</organism>
<evidence type="ECO:0000313" key="1">
    <source>
        <dbReference type="EMBL" id="KAH6930167.1"/>
    </source>
</evidence>
<dbReference type="EMBL" id="CM023485">
    <property type="protein sequence ID" value="KAH6930167.1"/>
    <property type="molecule type" value="Genomic_DNA"/>
</dbReference>
<keyword evidence="2" id="KW-1185">Reference proteome</keyword>
<reference evidence="1" key="1">
    <citation type="submission" date="2020-05" db="EMBL/GenBank/DDBJ databases">
        <title>Large-scale comparative analyses of tick genomes elucidate their genetic diversity and vector capacities.</title>
        <authorList>
            <person name="Jia N."/>
            <person name="Wang J."/>
            <person name="Shi W."/>
            <person name="Du L."/>
            <person name="Sun Y."/>
            <person name="Zhan W."/>
            <person name="Jiang J."/>
            <person name="Wang Q."/>
            <person name="Zhang B."/>
            <person name="Ji P."/>
            <person name="Sakyi L.B."/>
            <person name="Cui X."/>
            <person name="Yuan T."/>
            <person name="Jiang B."/>
            <person name="Yang W."/>
            <person name="Lam T.T.-Y."/>
            <person name="Chang Q."/>
            <person name="Ding S."/>
            <person name="Wang X."/>
            <person name="Zhu J."/>
            <person name="Ruan X."/>
            <person name="Zhao L."/>
            <person name="Wei J."/>
            <person name="Que T."/>
            <person name="Du C."/>
            <person name="Cheng J."/>
            <person name="Dai P."/>
            <person name="Han X."/>
            <person name="Huang E."/>
            <person name="Gao Y."/>
            <person name="Liu J."/>
            <person name="Shao H."/>
            <person name="Ye R."/>
            <person name="Li L."/>
            <person name="Wei W."/>
            <person name="Wang X."/>
            <person name="Wang C."/>
            <person name="Yang T."/>
            <person name="Huo Q."/>
            <person name="Li W."/>
            <person name="Guo W."/>
            <person name="Chen H."/>
            <person name="Zhou L."/>
            <person name="Ni X."/>
            <person name="Tian J."/>
            <person name="Zhou Y."/>
            <person name="Sheng Y."/>
            <person name="Liu T."/>
            <person name="Pan Y."/>
            <person name="Xia L."/>
            <person name="Li J."/>
            <person name="Zhao F."/>
            <person name="Cao W."/>
        </authorList>
    </citation>
    <scope>NUCLEOTIDE SEQUENCE</scope>
    <source>
        <tissue evidence="1">Larvae</tissue>
    </source>
</reference>
<gene>
    <name evidence="1" type="ORF">HPB50_011392</name>
</gene>
<sequence>MDLQAFQARLSSVLASKPSSKVRTAVWDHFDKDSPVAFWRTVRQRAIIYASPEKVKTSEGRSPVHGWKSASHPAFLTIIREVVNQSGCNLGTSENSCPGLPTEVSAKKRRGSSVTRRSGVQRTTDRPPQANGKPRECYGCGENGHYRWQCPQTTPKSTAADGEKIRSPPEKLIARAVCELKAECVIPATERTSRSRLTWVELVSAGRKFKACLDSGSEITVLREGVIPTEAKLKRVGKVRLRGPFGHAVPADLVYVPLGMHSPEGGATPEVVELCAVTDKLGRGVDALLAPCTFDKLRQIQRESVEFAVNMVTAEKVVEEVDRKCEKSAEEMSEHRRGSKDLRGGSRKQSHALENEAGNGMFEKEQRVEGSLRTACDQAREEMHGMSMPGSLLCHLELANERQCREPVVRETRRGEVLASAHGAPRDEHFSRNETNELKPPTGL</sequence>
<evidence type="ECO:0000313" key="2">
    <source>
        <dbReference type="Proteomes" id="UP000821845"/>
    </source>
</evidence>
<dbReference type="Proteomes" id="UP000821845">
    <property type="component" value="Chromosome 5"/>
</dbReference>
<comment type="caution">
    <text evidence="1">The sequence shown here is derived from an EMBL/GenBank/DDBJ whole genome shotgun (WGS) entry which is preliminary data.</text>
</comment>
<protein>
    <submittedName>
        <fullName evidence="1">Uncharacterized protein</fullName>
    </submittedName>
</protein>
<proteinExistence type="predicted"/>
<accession>A0ACB7S4S3</accession>